<name>A0ABP4QKS4_9ACTN</name>
<evidence type="ECO:0000313" key="2">
    <source>
        <dbReference type="Proteomes" id="UP001500064"/>
    </source>
</evidence>
<evidence type="ECO:0000313" key="1">
    <source>
        <dbReference type="EMBL" id="GAA1613135.1"/>
    </source>
</evidence>
<comment type="caution">
    <text evidence="1">The sequence shown here is derived from an EMBL/GenBank/DDBJ whole genome shotgun (WGS) entry which is preliminary data.</text>
</comment>
<dbReference type="EMBL" id="BAAAMU010000003">
    <property type="protein sequence ID" value="GAA1613135.1"/>
    <property type="molecule type" value="Genomic_DNA"/>
</dbReference>
<proteinExistence type="predicted"/>
<protein>
    <recommendedName>
        <fullName evidence="3">DUF2470 domain-containing protein</fullName>
    </recommendedName>
</protein>
<dbReference type="Proteomes" id="UP001500064">
    <property type="component" value="Unassembled WGS sequence"/>
</dbReference>
<reference evidence="2" key="1">
    <citation type="journal article" date="2019" name="Int. J. Syst. Evol. Microbiol.">
        <title>The Global Catalogue of Microorganisms (GCM) 10K type strain sequencing project: providing services to taxonomists for standard genome sequencing and annotation.</title>
        <authorList>
            <consortium name="The Broad Institute Genomics Platform"/>
            <consortium name="The Broad Institute Genome Sequencing Center for Infectious Disease"/>
            <person name="Wu L."/>
            <person name="Ma J."/>
        </authorList>
    </citation>
    <scope>NUCLEOTIDE SEQUENCE [LARGE SCALE GENOMIC DNA]</scope>
    <source>
        <strain evidence="2">JCM 13929</strain>
    </source>
</reference>
<evidence type="ECO:0008006" key="3">
    <source>
        <dbReference type="Google" id="ProtNLM"/>
    </source>
</evidence>
<sequence length="270" mass="28607">MSATMEDIPSHGLGHEPPMPALYDLRTALADHHLEASIVFRNGQPHLLIGEASMLVRLDSNHFTWRPASPSAPADWAGQHAADDIDTAAAALSTAITDALVRRLTTRATPEELDTGAPDDQGFPLAVRDSATASADGSTSPAHDASAEFEHACEALRCGTLQIHELSLDMATDAERASPALAGGEALAKALNSRFDDSATAIPINRWVTAIGVCRNLIALTDSTRFVWLPPIGPEEPAKLRATQALPNAVRLLSRERAQITAPRAPSAPT</sequence>
<organism evidence="1 2">
    <name type="scientific">Nonomuraea maheshkhaliensis</name>
    <dbReference type="NCBI Taxonomy" id="419590"/>
    <lineage>
        <taxon>Bacteria</taxon>
        <taxon>Bacillati</taxon>
        <taxon>Actinomycetota</taxon>
        <taxon>Actinomycetes</taxon>
        <taxon>Streptosporangiales</taxon>
        <taxon>Streptosporangiaceae</taxon>
        <taxon>Nonomuraea</taxon>
    </lineage>
</organism>
<gene>
    <name evidence="1" type="ORF">GCM10009733_006500</name>
</gene>
<accession>A0ABP4QKS4</accession>
<dbReference type="RefSeq" id="WP_346101343.1">
    <property type="nucleotide sequence ID" value="NZ_BAAAMU010000003.1"/>
</dbReference>
<keyword evidence="2" id="KW-1185">Reference proteome</keyword>